<dbReference type="InterPro" id="IPR013525">
    <property type="entry name" value="ABC2_TM"/>
</dbReference>
<keyword evidence="4 10" id="KW-0812">Transmembrane</keyword>
<dbReference type="Pfam" id="PF00005">
    <property type="entry name" value="ABC_tran"/>
    <property type="match status" value="2"/>
</dbReference>
<dbReference type="InterPro" id="IPR029481">
    <property type="entry name" value="ABC_trans_N"/>
</dbReference>
<feature type="transmembrane region" description="Helical" evidence="10">
    <location>
        <begin position="1299"/>
        <end position="1321"/>
    </location>
</feature>
<sequence length="1616" mass="180300">MASNDATPGLSHLPGGWIETPADTSRQQSYIGSQQTRDDPAASNSRNRINANESFISNVHNASSQSYYGSGGVRFSSASSNSTAVASTDAQTSQNATNRHQIQDTGAQDGIATQSARSHDYLHETSGGPIERQVELEHDTSDSELEGDSTATKKIGGATRPSYNSKNSRPMTEDDLFRALSRRKTNQSNGLIKTNTGASGHNPEEEDEINNLMSKMFGRTRQETSEEEKTRHQGVIFKHLTVKGMGLGAALQPSVGALFLDPVRFLKNLLTKGPRKAAGKPPVRTILDDFSGCIRPGEMVLVLGRPGSGCSTFLKMIGNQRYGYEEITGDVSYGGTDADEMAKKYRSEVLYNPEDDLHYATLKVKDTLEFALKTRTPGKESRKEGESRKDYVNEFLRVVTKLFWIEHTLGTKVGNELIRGVSGGEKKRVSIAEAMITKASVQSWDNSTRGLDASTALEYVQSLRSLTNMAQISCAIALYQAGESLYDLFDKVLLIHEGRCCYFGPTEKAADYFKGLGFVKPERWTTSDFLTSVTDDHERQVKEGWENRIPRTGAAFGDAFANSEQANSNFADIAEFEKETKRQAEQRHEARTKATKKKNFAISFPEQVIACTKRQFLVMIGDPQSLIGKWGGIFFQALIVGSLFYNLPNNAQGVFPRGGVIFFMLLFNALLALAELTAAFESRPILLKHTSFSFYRPAAYAIAQTVIDVPLVLIQVVTFDIVVYFMANLSRTPSQFFISILFLWIITMTMYAFFRAIGSLVASLDVATRITGVAVQALVVYTGYLIPPQKMHPWFSWLRWVNPIQYGFEGLLANEFYNLDIECVPPFIAPQVPNAQEQYQSCAIQGNRPGSLKVAGSDYISAAYGYSRTHLWRNFGFICAFFLFFVTLTAFGMEIQKPNKGGGAVTIYKRGQVPKTVEKEMETKTLSKDEESGNTEAVIEKHSNDHDESNKTVEGVAKNETIFTFQDITYTIPYEKGERTLLKDVQGFVKPGKLTALMGASGAGKTTLLNTLAQRIKFGVVRGDFLVDGKPLPHSFQRSTGFAEQMDVHESTATVREALQFSAQLRQPKEVSIKEKYEYVEKIIDLLEMRDIAGAAIGTTGNGLNQEQRKRLTIGVELASKPELLMFLDEPTSGLDSGAAFNIVRFLRKLADAGQAILCTIHQPSAVLFEHFDQLLLLKSGGRTVYFGDLGHDSQELIGYLHNNGAEKCPPNTNPAEYMLEVIGAGNPDYKGKDWGDVWEKSSENARLTQEIQEIIANRRNAVKNQEARDDREYAMPYFQQWLTVVKRSFVAIWRDPPYVQGMVMLHIITGLFNGFTFWNLGQSQIDMQSRLFSVFMTLTIAPPLIQQLQPRFISVRGIYSSREGSAKIYSWTAMVWGTILSELPYRIVAGTIYWCCWYFPPGFPRDTYTAASVWLFVMLFEVFYLGFGQAIASFAPNELLASLLVPLFFTFIVSFCGVVVPYASLPNFWQSWMYWLTPFKYLLEGFLALLVEGQVIRCDTGELAIFPPPPGQSCETYAGQFAQRSGGYVETQSDGNCGFCQYSTGEAFAASFNVFPRYIWRDFGIMWAYIFFNFAVVFICTWLYLGGLRQIKTLLSPAARKQKKETKSKQSGDTA</sequence>
<feature type="compositionally biased region" description="Low complexity" evidence="9">
    <location>
        <begin position="41"/>
        <end position="50"/>
    </location>
</feature>
<feature type="transmembrane region" description="Helical" evidence="10">
    <location>
        <begin position="1566"/>
        <end position="1586"/>
    </location>
</feature>
<dbReference type="InterPro" id="IPR010929">
    <property type="entry name" value="PDR_CDR_ABC"/>
</dbReference>
<evidence type="ECO:0000313" key="12">
    <source>
        <dbReference type="EMBL" id="RMZ74691.1"/>
    </source>
</evidence>
<proteinExistence type="inferred from homology"/>
<dbReference type="PANTHER" id="PTHR19241">
    <property type="entry name" value="ATP-BINDING CASSETTE TRANSPORTER"/>
    <property type="match status" value="1"/>
</dbReference>
<evidence type="ECO:0000256" key="7">
    <source>
        <dbReference type="ARBA" id="ARBA00022989"/>
    </source>
</evidence>
<keyword evidence="5" id="KW-0547">Nucleotide-binding</keyword>
<feature type="transmembrane region" description="Helical" evidence="10">
    <location>
        <begin position="700"/>
        <end position="724"/>
    </location>
</feature>
<accession>A0A3M7MJM9</accession>
<feature type="region of interest" description="Disordered" evidence="9">
    <location>
        <begin position="86"/>
        <end position="105"/>
    </location>
</feature>
<evidence type="ECO:0000256" key="6">
    <source>
        <dbReference type="ARBA" id="ARBA00022840"/>
    </source>
</evidence>
<dbReference type="Pfam" id="PF14510">
    <property type="entry name" value="ABC_trans_N"/>
    <property type="match status" value="1"/>
</dbReference>
<keyword evidence="7 10" id="KW-1133">Transmembrane helix</keyword>
<dbReference type="InterPro" id="IPR034003">
    <property type="entry name" value="ABCG_PDR_2"/>
</dbReference>
<dbReference type="InterPro" id="IPR034001">
    <property type="entry name" value="ABCG_PDR_1"/>
</dbReference>
<dbReference type="FunFam" id="3.40.50.300:FF:002416">
    <property type="entry name" value="ABC multidrug transporter (Eurofung)"/>
    <property type="match status" value="1"/>
</dbReference>
<evidence type="ECO:0000256" key="2">
    <source>
        <dbReference type="ARBA" id="ARBA00006012"/>
    </source>
</evidence>
<evidence type="ECO:0000256" key="1">
    <source>
        <dbReference type="ARBA" id="ARBA00004141"/>
    </source>
</evidence>
<gene>
    <name evidence="12" type="ORF">GMOD_00003763</name>
</gene>
<feature type="region of interest" description="Disordered" evidence="9">
    <location>
        <begin position="1"/>
        <end position="50"/>
    </location>
</feature>
<feature type="transmembrane region" description="Helical" evidence="10">
    <location>
        <begin position="1369"/>
        <end position="1389"/>
    </location>
</feature>
<comment type="subcellular location">
    <subcellularLocation>
        <location evidence="1">Membrane</location>
        <topology evidence="1">Multi-pass membrane protein</topology>
    </subcellularLocation>
</comment>
<protein>
    <submittedName>
        <fullName evidence="12">ABC drug exporter</fullName>
    </submittedName>
</protein>
<name>A0A3M7MJM9_9PLEO</name>
<comment type="similarity">
    <text evidence="2">Belongs to the ABC transporter superfamily. ABCG family. PDR (TC 3.A.1.205) subfamily.</text>
</comment>
<feature type="transmembrane region" description="Helical" evidence="10">
    <location>
        <begin position="766"/>
        <end position="786"/>
    </location>
</feature>
<feature type="region of interest" description="Disordered" evidence="9">
    <location>
        <begin position="185"/>
        <end position="206"/>
    </location>
</feature>
<feature type="transmembrane region" description="Helical" evidence="10">
    <location>
        <begin position="627"/>
        <end position="647"/>
    </location>
</feature>
<feature type="domain" description="ABC transporter" evidence="11">
    <location>
        <begin position="269"/>
        <end position="522"/>
    </location>
</feature>
<dbReference type="SUPFAM" id="SSF52540">
    <property type="entry name" value="P-loop containing nucleoside triphosphate hydrolases"/>
    <property type="match status" value="2"/>
</dbReference>
<organism evidence="12 13">
    <name type="scientific">Pyrenophora seminiperda CCB06</name>
    <dbReference type="NCBI Taxonomy" id="1302712"/>
    <lineage>
        <taxon>Eukaryota</taxon>
        <taxon>Fungi</taxon>
        <taxon>Dikarya</taxon>
        <taxon>Ascomycota</taxon>
        <taxon>Pezizomycotina</taxon>
        <taxon>Dothideomycetes</taxon>
        <taxon>Pleosporomycetidae</taxon>
        <taxon>Pleosporales</taxon>
        <taxon>Pleosporineae</taxon>
        <taxon>Pleosporaceae</taxon>
        <taxon>Pyrenophora</taxon>
    </lineage>
</organism>
<dbReference type="EMBL" id="KE747844">
    <property type="protein sequence ID" value="RMZ74691.1"/>
    <property type="molecule type" value="Genomic_DNA"/>
</dbReference>
<dbReference type="SMART" id="SM00382">
    <property type="entry name" value="AAA"/>
    <property type="match status" value="2"/>
</dbReference>
<feature type="compositionally biased region" description="Polar residues" evidence="9">
    <location>
        <begin position="22"/>
        <end position="35"/>
    </location>
</feature>
<dbReference type="Pfam" id="PF01061">
    <property type="entry name" value="ABC2_membrane"/>
    <property type="match status" value="2"/>
</dbReference>
<evidence type="ECO:0000259" key="11">
    <source>
        <dbReference type="PROSITE" id="PS50893"/>
    </source>
</evidence>
<keyword evidence="13" id="KW-1185">Reference proteome</keyword>
<reference evidence="12 13" key="1">
    <citation type="journal article" date="2014" name="PLoS ONE">
        <title>De novo Genome Assembly of the Fungal Plant Pathogen Pyrenophora semeniperda.</title>
        <authorList>
            <person name="Soliai M.M."/>
            <person name="Meyer S.E."/>
            <person name="Udall J.A."/>
            <person name="Elzinga D.E."/>
            <person name="Hermansen R.A."/>
            <person name="Bodily P.M."/>
            <person name="Hart A.A."/>
            <person name="Coleman C.E."/>
        </authorList>
    </citation>
    <scope>NUCLEOTIDE SEQUENCE [LARGE SCALE GENOMIC DNA]</scope>
    <source>
        <strain evidence="12 13">CCB06</strain>
        <tissue evidence="12">Mycelium</tissue>
    </source>
</reference>
<feature type="compositionally biased region" description="Polar residues" evidence="9">
    <location>
        <begin position="91"/>
        <end position="105"/>
    </location>
</feature>
<feature type="region of interest" description="Disordered" evidence="9">
    <location>
        <begin position="137"/>
        <end position="172"/>
    </location>
</feature>
<feature type="compositionally biased region" description="Polar residues" evidence="9">
    <location>
        <begin position="186"/>
        <end position="199"/>
    </location>
</feature>
<evidence type="ECO:0000256" key="5">
    <source>
        <dbReference type="ARBA" id="ARBA00022741"/>
    </source>
</evidence>
<feature type="transmembrane region" description="Helical" evidence="10">
    <location>
        <begin position="1409"/>
        <end position="1428"/>
    </location>
</feature>
<dbReference type="Gene3D" id="3.40.50.300">
    <property type="entry name" value="P-loop containing nucleotide triphosphate hydrolases"/>
    <property type="match status" value="2"/>
</dbReference>
<feature type="transmembrane region" description="Helical" evidence="10">
    <location>
        <begin position="1440"/>
        <end position="1464"/>
    </location>
</feature>
<dbReference type="OrthoDB" id="245989at2759"/>
<keyword evidence="8 10" id="KW-0472">Membrane</keyword>
<dbReference type="Pfam" id="PF19055">
    <property type="entry name" value="ABC2_membrane_7"/>
    <property type="match status" value="1"/>
</dbReference>
<dbReference type="FunFam" id="3.40.50.300:FF:000054">
    <property type="entry name" value="ABC multidrug transporter atrF"/>
    <property type="match status" value="1"/>
</dbReference>
<dbReference type="GO" id="GO:0016020">
    <property type="term" value="C:membrane"/>
    <property type="evidence" value="ECO:0007669"/>
    <property type="project" value="UniProtKB-SubCell"/>
</dbReference>
<evidence type="ECO:0000256" key="9">
    <source>
        <dbReference type="SAM" id="MobiDB-lite"/>
    </source>
</evidence>
<feature type="transmembrane region" description="Helical" evidence="10">
    <location>
        <begin position="659"/>
        <end position="680"/>
    </location>
</feature>
<feature type="compositionally biased region" description="Polar residues" evidence="9">
    <location>
        <begin position="161"/>
        <end position="170"/>
    </location>
</feature>
<feature type="transmembrane region" description="Helical" evidence="10">
    <location>
        <begin position="875"/>
        <end position="893"/>
    </location>
</feature>
<dbReference type="GO" id="GO:0140359">
    <property type="term" value="F:ABC-type transporter activity"/>
    <property type="evidence" value="ECO:0007669"/>
    <property type="project" value="InterPro"/>
</dbReference>
<dbReference type="InterPro" id="IPR003593">
    <property type="entry name" value="AAA+_ATPase"/>
</dbReference>
<evidence type="ECO:0000256" key="8">
    <source>
        <dbReference type="ARBA" id="ARBA00023136"/>
    </source>
</evidence>
<dbReference type="PROSITE" id="PS00211">
    <property type="entry name" value="ABC_TRANSPORTER_1"/>
    <property type="match status" value="1"/>
</dbReference>
<evidence type="ECO:0000313" key="13">
    <source>
        <dbReference type="Proteomes" id="UP000265663"/>
    </source>
</evidence>
<feature type="transmembrane region" description="Helical" evidence="10">
    <location>
        <begin position="736"/>
        <end position="754"/>
    </location>
</feature>
<dbReference type="PROSITE" id="PS50893">
    <property type="entry name" value="ABC_TRANSPORTER_2"/>
    <property type="match status" value="2"/>
</dbReference>
<evidence type="ECO:0000256" key="3">
    <source>
        <dbReference type="ARBA" id="ARBA00022448"/>
    </source>
</evidence>
<dbReference type="InterPro" id="IPR027417">
    <property type="entry name" value="P-loop_NTPase"/>
</dbReference>
<feature type="domain" description="ABC transporter" evidence="11">
    <location>
        <begin position="963"/>
        <end position="1205"/>
    </location>
</feature>
<dbReference type="InterPro" id="IPR003439">
    <property type="entry name" value="ABC_transporter-like_ATP-bd"/>
</dbReference>
<dbReference type="CDD" id="cd03233">
    <property type="entry name" value="ABCG_PDR_domain1"/>
    <property type="match status" value="1"/>
</dbReference>
<evidence type="ECO:0000256" key="10">
    <source>
        <dbReference type="SAM" id="Phobius"/>
    </source>
</evidence>
<evidence type="ECO:0000256" key="4">
    <source>
        <dbReference type="ARBA" id="ARBA00022692"/>
    </source>
</evidence>
<dbReference type="InterPro" id="IPR017871">
    <property type="entry name" value="ABC_transporter-like_CS"/>
</dbReference>
<dbReference type="InterPro" id="IPR043926">
    <property type="entry name" value="ABCG_dom"/>
</dbReference>
<dbReference type="Pfam" id="PF06422">
    <property type="entry name" value="PDR_CDR"/>
    <property type="match status" value="1"/>
</dbReference>
<keyword evidence="6" id="KW-0067">ATP-binding</keyword>
<dbReference type="CDD" id="cd03232">
    <property type="entry name" value="ABCG_PDR_domain2"/>
    <property type="match status" value="1"/>
</dbReference>
<dbReference type="Proteomes" id="UP000265663">
    <property type="component" value="Unassembled WGS sequence"/>
</dbReference>
<keyword evidence="3" id="KW-0813">Transport</keyword>
<dbReference type="GO" id="GO:0016887">
    <property type="term" value="F:ATP hydrolysis activity"/>
    <property type="evidence" value="ECO:0007669"/>
    <property type="project" value="InterPro"/>
</dbReference>
<dbReference type="GO" id="GO:0005524">
    <property type="term" value="F:ATP binding"/>
    <property type="evidence" value="ECO:0007669"/>
    <property type="project" value="UniProtKB-KW"/>
</dbReference>